<keyword evidence="2 5" id="KW-0238">DNA-binding</keyword>
<dbReference type="KEGG" id="ppai:E1956_31740"/>
<dbReference type="InterPro" id="IPR028082">
    <property type="entry name" value="Peripla_BP_I"/>
</dbReference>
<accession>A0A4P7CZE5</accession>
<keyword evidence="1" id="KW-0805">Transcription regulation</keyword>
<evidence type="ECO:0000256" key="3">
    <source>
        <dbReference type="ARBA" id="ARBA00023163"/>
    </source>
</evidence>
<dbReference type="Pfam" id="PF00356">
    <property type="entry name" value="LacI"/>
    <property type="match status" value="1"/>
</dbReference>
<dbReference type="PROSITE" id="PS50932">
    <property type="entry name" value="HTH_LACI_2"/>
    <property type="match status" value="1"/>
</dbReference>
<dbReference type="InterPro" id="IPR025997">
    <property type="entry name" value="SBP_2_dom"/>
</dbReference>
<dbReference type="Proteomes" id="UP000295727">
    <property type="component" value="Chromosome 3"/>
</dbReference>
<dbReference type="Pfam" id="PF13407">
    <property type="entry name" value="Peripla_BP_4"/>
    <property type="match status" value="1"/>
</dbReference>
<dbReference type="SUPFAM" id="SSF53822">
    <property type="entry name" value="Periplasmic binding protein-like I"/>
    <property type="match status" value="1"/>
</dbReference>
<dbReference type="EMBL" id="CP038150">
    <property type="protein sequence ID" value="QBR01731.1"/>
    <property type="molecule type" value="Genomic_DNA"/>
</dbReference>
<evidence type="ECO:0000256" key="1">
    <source>
        <dbReference type="ARBA" id="ARBA00023015"/>
    </source>
</evidence>
<keyword evidence="3" id="KW-0804">Transcription</keyword>
<gene>
    <name evidence="5" type="ORF">E1956_31740</name>
</gene>
<dbReference type="CDD" id="cd01392">
    <property type="entry name" value="HTH_LacI"/>
    <property type="match status" value="1"/>
</dbReference>
<name>A0A4P7CZE5_9BURK</name>
<dbReference type="PANTHER" id="PTHR30146:SF152">
    <property type="entry name" value="TRANSCRIPTIONAL REGULATORY PROTEIN"/>
    <property type="match status" value="1"/>
</dbReference>
<dbReference type="GO" id="GO:0000976">
    <property type="term" value="F:transcription cis-regulatory region binding"/>
    <property type="evidence" value="ECO:0007669"/>
    <property type="project" value="TreeGrafter"/>
</dbReference>
<dbReference type="RefSeq" id="WP_134756681.1">
    <property type="nucleotide sequence ID" value="NZ_CP038150.1"/>
</dbReference>
<evidence type="ECO:0000313" key="6">
    <source>
        <dbReference type="Proteomes" id="UP000295727"/>
    </source>
</evidence>
<dbReference type="GO" id="GO:0003700">
    <property type="term" value="F:DNA-binding transcription factor activity"/>
    <property type="evidence" value="ECO:0007669"/>
    <property type="project" value="TreeGrafter"/>
</dbReference>
<dbReference type="Gene3D" id="1.10.260.40">
    <property type="entry name" value="lambda repressor-like DNA-binding domains"/>
    <property type="match status" value="1"/>
</dbReference>
<evidence type="ECO:0000313" key="5">
    <source>
        <dbReference type="EMBL" id="QBR01731.1"/>
    </source>
</evidence>
<keyword evidence="6" id="KW-1185">Reference proteome</keyword>
<dbReference type="Gene3D" id="3.40.50.2300">
    <property type="match status" value="2"/>
</dbReference>
<dbReference type="InterPro" id="IPR010982">
    <property type="entry name" value="Lambda_DNA-bd_dom_sf"/>
</dbReference>
<dbReference type="AlphaFoldDB" id="A0A4P7CZE5"/>
<protein>
    <submittedName>
        <fullName evidence="5">LacI family DNA-binding transcriptional regulator</fullName>
    </submittedName>
</protein>
<dbReference type="PANTHER" id="PTHR30146">
    <property type="entry name" value="LACI-RELATED TRANSCRIPTIONAL REPRESSOR"/>
    <property type="match status" value="1"/>
</dbReference>
<dbReference type="SMART" id="SM00354">
    <property type="entry name" value="HTH_LACI"/>
    <property type="match status" value="1"/>
</dbReference>
<dbReference type="OrthoDB" id="9805774at2"/>
<dbReference type="InterPro" id="IPR000843">
    <property type="entry name" value="HTH_LacI"/>
</dbReference>
<organism evidence="5 6">
    <name type="scientific">Paraburkholderia pallida</name>
    <dbReference type="NCBI Taxonomy" id="2547399"/>
    <lineage>
        <taxon>Bacteria</taxon>
        <taxon>Pseudomonadati</taxon>
        <taxon>Pseudomonadota</taxon>
        <taxon>Betaproteobacteria</taxon>
        <taxon>Burkholderiales</taxon>
        <taxon>Burkholderiaceae</taxon>
        <taxon>Paraburkholderia</taxon>
    </lineage>
</organism>
<sequence length="354" mass="38801">MAAAPPPRRKRSARFVEIAEAAGVSPATVDRVLNERGSVSAAMRERVVKAAQQLGVPRVLPQTSHGLVHIDVLLPQNSTPFFQRLTRGLERSMQMLDPRIVLHRQFLPEADDDVITRAILRPNYKRSGLIVTTHDTAPVRDALRTVIAQGEPVITMVTDIPEVERVHYAGIDNANAGRTAGYFVGRLATQPGRVLLICSRKDYRAHIERISGCRTQLAEAFPHLVCDAEAVETLDDVDQCHRAVLKELKRGGVVGIYNSGYASEGIEAALRKVGAAGKVVWVGHEMLDRHREYIEQGTMDIAIDQDPDGQVISALQHALNACGVVQTPAPLGTVEFRIFCSANVRRNPYLAAGH</sequence>
<reference evidence="5 6" key="1">
    <citation type="submission" date="2019-03" db="EMBL/GenBank/DDBJ databases">
        <title>Paraburkholderia sp. 7MH5, isolated from subtropical forest soil.</title>
        <authorList>
            <person name="Gao Z.-H."/>
            <person name="Qiu L.-H."/>
        </authorList>
    </citation>
    <scope>NUCLEOTIDE SEQUENCE [LARGE SCALE GENOMIC DNA]</scope>
    <source>
        <strain evidence="5 6">7MH5</strain>
    </source>
</reference>
<dbReference type="SUPFAM" id="SSF47413">
    <property type="entry name" value="lambda repressor-like DNA-binding domains"/>
    <property type="match status" value="1"/>
</dbReference>
<dbReference type="CDD" id="cd06307">
    <property type="entry name" value="PBP1_sugar_binding"/>
    <property type="match status" value="1"/>
</dbReference>
<evidence type="ECO:0000259" key="4">
    <source>
        <dbReference type="PROSITE" id="PS50932"/>
    </source>
</evidence>
<evidence type="ECO:0000256" key="2">
    <source>
        <dbReference type="ARBA" id="ARBA00023125"/>
    </source>
</evidence>
<proteinExistence type="predicted"/>
<feature type="domain" description="HTH lacI-type" evidence="4">
    <location>
        <begin position="17"/>
        <end position="55"/>
    </location>
</feature>